<proteinExistence type="predicted"/>
<reference evidence="3" key="1">
    <citation type="submission" date="2020-01" db="EMBL/GenBank/DDBJ databases">
        <authorList>
            <person name="Qin S."/>
        </authorList>
    </citation>
    <scope>NUCLEOTIDE SEQUENCE</scope>
    <source>
        <strain evidence="3">CVir17-16-YZ6g</strain>
        <plasmid evidence="3">p17-15-vir-like</plasmid>
    </source>
</reference>
<name>A0A8B0SUZ4_KLEPN</name>
<dbReference type="InterPro" id="IPR036837">
    <property type="entry name" value="Cation_efflux_CTD_sf"/>
</dbReference>
<dbReference type="Pfam" id="PF16916">
    <property type="entry name" value="ZT_dimer"/>
    <property type="match status" value="1"/>
</dbReference>
<organism evidence="3">
    <name type="scientific">Klebsiella pneumoniae</name>
    <dbReference type="NCBI Taxonomy" id="573"/>
    <lineage>
        <taxon>Bacteria</taxon>
        <taxon>Pseudomonadati</taxon>
        <taxon>Pseudomonadota</taxon>
        <taxon>Gammaproteobacteria</taxon>
        <taxon>Enterobacterales</taxon>
        <taxon>Enterobacteriaceae</taxon>
        <taxon>Klebsiella/Raoultella group</taxon>
        <taxon>Klebsiella</taxon>
        <taxon>Klebsiella pneumoniae complex</taxon>
    </lineage>
</organism>
<feature type="domain" description="Cation efflux protein cytoplasmic" evidence="2">
    <location>
        <begin position="27"/>
        <end position="95"/>
    </location>
</feature>
<keyword evidence="3" id="KW-0614">Plasmid</keyword>
<dbReference type="InterPro" id="IPR027470">
    <property type="entry name" value="Cation_efflux_CTD"/>
</dbReference>
<dbReference type="EMBL" id="MN956836">
    <property type="protein sequence ID" value="QTX14684.1"/>
    <property type="molecule type" value="Genomic_DNA"/>
</dbReference>
<evidence type="ECO:0000313" key="3">
    <source>
        <dbReference type="EMBL" id="QTX14684.1"/>
    </source>
</evidence>
<keyword evidence="1" id="KW-0862">Zinc</keyword>
<dbReference type="SUPFAM" id="SSF160240">
    <property type="entry name" value="Cation efflux protein cytoplasmic domain-like"/>
    <property type="match status" value="1"/>
</dbReference>
<dbReference type="Gene3D" id="3.30.70.1350">
    <property type="entry name" value="Cation efflux protein, cytoplasmic domain"/>
    <property type="match status" value="1"/>
</dbReference>
<sequence>MLVAANIVWTGYQLMSRSAAGLMDVSLPTEELKKIESLLAGYREQGLDFHALRTRRAGGRAFMTMHILVLGRWTVQYGHDWAERIENDIRTALPFYPYHHSCGTVGRSRVNERPNARHF</sequence>
<evidence type="ECO:0000256" key="1">
    <source>
        <dbReference type="ARBA" id="ARBA00022833"/>
    </source>
</evidence>
<dbReference type="AlphaFoldDB" id="A0A8B0SUZ4"/>
<accession>A0A8B0SUZ4</accession>
<protein>
    <submittedName>
        <fullName evidence="3">Cobalt-zinc-cadmium resistance protein</fullName>
    </submittedName>
</protein>
<geneLocation type="plasmid" evidence="3">
    <name>p17-15-vir-like</name>
</geneLocation>
<evidence type="ECO:0000259" key="2">
    <source>
        <dbReference type="Pfam" id="PF16916"/>
    </source>
</evidence>